<keyword evidence="1" id="KW-0472">Membrane</keyword>
<proteinExistence type="predicted"/>
<dbReference type="Proteomes" id="UP001596154">
    <property type="component" value="Unassembled WGS sequence"/>
</dbReference>
<dbReference type="EMBL" id="JBHSNY010000009">
    <property type="protein sequence ID" value="MFC5637209.1"/>
    <property type="molecule type" value="Genomic_DNA"/>
</dbReference>
<sequence>MSDLLYISQVTHEEKRAWIIAVLAIGTYAAYLAVILARAADNTPLAEVSYASTLLWTVGISIAASIVLSIAVSIGAPKDAGRRDQRDREIHGFGEYIGQSFVVLGGVAALGMALADVDQFWIANVLYAGFTLSASVGCAAKIAAYRWGFQLW</sequence>
<evidence type="ECO:0000256" key="1">
    <source>
        <dbReference type="SAM" id="Phobius"/>
    </source>
</evidence>
<organism evidence="2 3">
    <name type="scientific">Streptomyces bullii</name>
    <dbReference type="NCBI Taxonomy" id="349910"/>
    <lineage>
        <taxon>Bacteria</taxon>
        <taxon>Bacillati</taxon>
        <taxon>Actinomycetota</taxon>
        <taxon>Actinomycetes</taxon>
        <taxon>Kitasatosporales</taxon>
        <taxon>Streptomycetaceae</taxon>
        <taxon>Streptomyces</taxon>
    </lineage>
</organism>
<evidence type="ECO:0000313" key="3">
    <source>
        <dbReference type="Proteomes" id="UP001596154"/>
    </source>
</evidence>
<comment type="caution">
    <text evidence="2">The sequence shown here is derived from an EMBL/GenBank/DDBJ whole genome shotgun (WGS) entry which is preliminary data.</text>
</comment>
<accession>A0ABW0UXR2</accession>
<keyword evidence="1" id="KW-0812">Transmembrane</keyword>
<feature type="transmembrane region" description="Helical" evidence="1">
    <location>
        <begin position="121"/>
        <end position="144"/>
    </location>
</feature>
<name>A0ABW0UXR2_9ACTN</name>
<reference evidence="3" key="1">
    <citation type="journal article" date="2019" name="Int. J. Syst. Evol. Microbiol.">
        <title>The Global Catalogue of Microorganisms (GCM) 10K type strain sequencing project: providing services to taxonomists for standard genome sequencing and annotation.</title>
        <authorList>
            <consortium name="The Broad Institute Genomics Platform"/>
            <consortium name="The Broad Institute Genome Sequencing Center for Infectious Disease"/>
            <person name="Wu L."/>
            <person name="Ma J."/>
        </authorList>
    </citation>
    <scope>NUCLEOTIDE SEQUENCE [LARGE SCALE GENOMIC DNA]</scope>
    <source>
        <strain evidence="3">CGMCC 4.7248</strain>
    </source>
</reference>
<gene>
    <name evidence="2" type="ORF">ACFPZJ_26080</name>
</gene>
<protein>
    <submittedName>
        <fullName evidence="2">Uncharacterized protein</fullName>
    </submittedName>
</protein>
<keyword evidence="3" id="KW-1185">Reference proteome</keyword>
<evidence type="ECO:0000313" key="2">
    <source>
        <dbReference type="EMBL" id="MFC5637209.1"/>
    </source>
</evidence>
<keyword evidence="1" id="KW-1133">Transmembrane helix</keyword>
<feature type="transmembrane region" description="Helical" evidence="1">
    <location>
        <begin position="17"/>
        <end position="39"/>
    </location>
</feature>
<feature type="transmembrane region" description="Helical" evidence="1">
    <location>
        <begin position="96"/>
        <end position="115"/>
    </location>
</feature>
<dbReference type="RefSeq" id="WP_381026251.1">
    <property type="nucleotide sequence ID" value="NZ_JBHSNY010000009.1"/>
</dbReference>
<feature type="transmembrane region" description="Helical" evidence="1">
    <location>
        <begin position="54"/>
        <end position="76"/>
    </location>
</feature>